<evidence type="ECO:0000256" key="6">
    <source>
        <dbReference type="SAM" id="SignalP"/>
    </source>
</evidence>
<keyword evidence="3 6" id="KW-0732">Signal</keyword>
<dbReference type="GO" id="GO:0007155">
    <property type="term" value="P:cell adhesion"/>
    <property type="evidence" value="ECO:0007669"/>
    <property type="project" value="InterPro"/>
</dbReference>
<feature type="chain" id="PRO_5004808425" evidence="6">
    <location>
        <begin position="29"/>
        <end position="323"/>
    </location>
</feature>
<dbReference type="OrthoDB" id="9810636at2"/>
<dbReference type="EMBL" id="ACIN03000004">
    <property type="protein sequence ID" value="ESK65939.1"/>
    <property type="molecule type" value="Genomic_DNA"/>
</dbReference>
<evidence type="ECO:0000256" key="4">
    <source>
        <dbReference type="SAM" id="Coils"/>
    </source>
</evidence>
<dbReference type="RefSeq" id="WP_023391324.1">
    <property type="nucleotide sequence ID" value="NZ_KI535340.1"/>
</dbReference>
<dbReference type="SUPFAM" id="SSF53807">
    <property type="entry name" value="Helical backbone' metal receptor"/>
    <property type="match status" value="1"/>
</dbReference>
<feature type="signal peptide" evidence="6">
    <location>
        <begin position="1"/>
        <end position="28"/>
    </location>
</feature>
<dbReference type="PRINTS" id="PR00691">
    <property type="entry name" value="ADHESINB"/>
</dbReference>
<comment type="similarity">
    <text evidence="1">Belongs to the bacterial solute-binding protein 9 family.</text>
</comment>
<protein>
    <submittedName>
        <fullName evidence="7">ABC transporter, substrate-binding protein</fullName>
    </submittedName>
</protein>
<dbReference type="AlphaFoldDB" id="W1Q6A3"/>
<accession>W1Q6A3</accession>
<name>W1Q6A3_ABIDE</name>
<dbReference type="Proteomes" id="UP000019050">
    <property type="component" value="Unassembled WGS sequence"/>
</dbReference>
<feature type="compositionally biased region" description="Basic and acidic residues" evidence="5">
    <location>
        <begin position="118"/>
        <end position="159"/>
    </location>
</feature>
<dbReference type="Gene3D" id="3.40.50.1980">
    <property type="entry name" value="Nitrogenase molybdenum iron protein domain"/>
    <property type="match status" value="2"/>
</dbReference>
<evidence type="ECO:0000313" key="7">
    <source>
        <dbReference type="EMBL" id="ESK65939.1"/>
    </source>
</evidence>
<dbReference type="InterPro" id="IPR006129">
    <property type="entry name" value="AdhesinB"/>
</dbReference>
<reference evidence="7" key="1">
    <citation type="submission" date="2013-06" db="EMBL/GenBank/DDBJ databases">
        <authorList>
            <person name="Weinstock G."/>
            <person name="Sodergren E."/>
            <person name="Clifton S."/>
            <person name="Fulton L."/>
            <person name="Fulton B."/>
            <person name="Courtney L."/>
            <person name="Fronick C."/>
            <person name="Harrison M."/>
            <person name="Strong C."/>
            <person name="Farmer C."/>
            <person name="Delahaunty K."/>
            <person name="Markovic C."/>
            <person name="Hall O."/>
            <person name="Minx P."/>
            <person name="Tomlinson C."/>
            <person name="Mitreva M."/>
            <person name="Nelson J."/>
            <person name="Hou S."/>
            <person name="Wollam A."/>
            <person name="Pepin K.H."/>
            <person name="Johnson M."/>
            <person name="Bhonagiri V."/>
            <person name="Nash W.E."/>
            <person name="Warren W."/>
            <person name="Chinwalla A."/>
            <person name="Mardis E.R."/>
            <person name="Wilson R.K."/>
        </authorList>
    </citation>
    <scope>NUCLEOTIDE SEQUENCE [LARGE SCALE GENOMIC DNA]</scope>
    <source>
        <strain evidence="7">ATCC 49176</strain>
    </source>
</reference>
<evidence type="ECO:0000256" key="3">
    <source>
        <dbReference type="ARBA" id="ARBA00022729"/>
    </source>
</evidence>
<dbReference type="GO" id="GO:0030001">
    <property type="term" value="P:metal ion transport"/>
    <property type="evidence" value="ECO:0007669"/>
    <property type="project" value="InterPro"/>
</dbReference>
<keyword evidence="4" id="KW-0175">Coiled coil</keyword>
<sequence>MKRKLSALLASLVLVLGLLAPLASPVSAAGKKKVMTTFYPVYYLAQRIAGDKAEVSMLLEGNQDAHDYEMSARDAAKVQTSDLFIYQDDEMEHFVEDLTKLLDTDKTKVQKTTEGIELLKGDADHEDHEDHDHDHEAESGEEHHEEGEEGHHHEFDPHTWMDPMTYAKQAENVKKALVALDPENASTYEANAASLTEDLKKLDQEFKDATAKLSDKNFVVQHAAFGYLAHAYGLEQHAITGISSTAEPSAAALAKMQEFVKEHKTKVIFVDPSLDDAIAKTVASATGAELRPLRTLETVSAEEIAAGADYFSLMRENLANLTK</sequence>
<comment type="caution">
    <text evidence="7">The sequence shown here is derived from an EMBL/GenBank/DDBJ whole genome shotgun (WGS) entry which is preliminary data.</text>
</comment>
<evidence type="ECO:0000256" key="2">
    <source>
        <dbReference type="ARBA" id="ARBA00022448"/>
    </source>
</evidence>
<feature type="coiled-coil region" evidence="4">
    <location>
        <begin position="185"/>
        <end position="212"/>
    </location>
</feature>
<dbReference type="GeneID" id="84816763"/>
<feature type="region of interest" description="Disordered" evidence="5">
    <location>
        <begin position="118"/>
        <end position="160"/>
    </location>
</feature>
<evidence type="ECO:0000256" key="5">
    <source>
        <dbReference type="SAM" id="MobiDB-lite"/>
    </source>
</evidence>
<keyword evidence="2" id="KW-0813">Transport</keyword>
<dbReference type="eggNOG" id="COG0803">
    <property type="taxonomic scope" value="Bacteria"/>
</dbReference>
<keyword evidence="8" id="KW-1185">Reference proteome</keyword>
<proteinExistence type="inferred from homology"/>
<dbReference type="PANTHER" id="PTHR42953:SF3">
    <property type="entry name" value="HIGH-AFFINITY ZINC UPTAKE SYSTEM PROTEIN ZNUA"/>
    <property type="match status" value="1"/>
</dbReference>
<dbReference type="InterPro" id="IPR006127">
    <property type="entry name" value="ZnuA-like"/>
</dbReference>
<dbReference type="PANTHER" id="PTHR42953">
    <property type="entry name" value="HIGH-AFFINITY ZINC UPTAKE SYSTEM PROTEIN ZNUA-RELATED"/>
    <property type="match status" value="1"/>
</dbReference>
<organism evidence="7 8">
    <name type="scientific">Abiotrophia defectiva ATCC 49176</name>
    <dbReference type="NCBI Taxonomy" id="592010"/>
    <lineage>
        <taxon>Bacteria</taxon>
        <taxon>Bacillati</taxon>
        <taxon>Bacillota</taxon>
        <taxon>Bacilli</taxon>
        <taxon>Lactobacillales</taxon>
        <taxon>Aerococcaceae</taxon>
        <taxon>Abiotrophia</taxon>
    </lineage>
</organism>
<evidence type="ECO:0000256" key="1">
    <source>
        <dbReference type="ARBA" id="ARBA00011028"/>
    </source>
</evidence>
<dbReference type="InterPro" id="IPR050492">
    <property type="entry name" value="Bact_metal-bind_prot9"/>
</dbReference>
<dbReference type="STRING" id="592010.GCWU000182_000673"/>
<dbReference type="GO" id="GO:0046872">
    <property type="term" value="F:metal ion binding"/>
    <property type="evidence" value="ECO:0007669"/>
    <property type="project" value="InterPro"/>
</dbReference>
<evidence type="ECO:0000313" key="8">
    <source>
        <dbReference type="Proteomes" id="UP000019050"/>
    </source>
</evidence>
<dbReference type="Pfam" id="PF01297">
    <property type="entry name" value="ZnuA"/>
    <property type="match status" value="1"/>
</dbReference>
<gene>
    <name evidence="7" type="ORF">GCWU000182_000673</name>
</gene>
<dbReference type="HOGENOM" id="CLU_016838_1_0_9"/>